<dbReference type="PANTHER" id="PTHR11895:SF7">
    <property type="entry name" value="GLUTAMYL-TRNA(GLN) AMIDOTRANSFERASE SUBUNIT A, MITOCHONDRIAL"/>
    <property type="match status" value="1"/>
</dbReference>
<dbReference type="AlphaFoldDB" id="A0A8K0SY33"/>
<dbReference type="GO" id="GO:0003824">
    <property type="term" value="F:catalytic activity"/>
    <property type="evidence" value="ECO:0007669"/>
    <property type="project" value="InterPro"/>
</dbReference>
<feature type="region of interest" description="Disordered" evidence="1">
    <location>
        <begin position="148"/>
        <end position="172"/>
    </location>
</feature>
<gene>
    <name evidence="3" type="ORF">B0I35DRAFT_476124</name>
</gene>
<evidence type="ECO:0000313" key="3">
    <source>
        <dbReference type="EMBL" id="KAH7324922.1"/>
    </source>
</evidence>
<comment type="caution">
    <text evidence="3">The sequence shown here is derived from an EMBL/GenBank/DDBJ whole genome shotgun (WGS) entry which is preliminary data.</text>
</comment>
<dbReference type="Proteomes" id="UP000813444">
    <property type="component" value="Unassembled WGS sequence"/>
</dbReference>
<keyword evidence="4" id="KW-1185">Reference proteome</keyword>
<dbReference type="EMBL" id="JAGPNK010000003">
    <property type="protein sequence ID" value="KAH7324922.1"/>
    <property type="molecule type" value="Genomic_DNA"/>
</dbReference>
<dbReference type="PANTHER" id="PTHR11895">
    <property type="entry name" value="TRANSAMIDASE"/>
    <property type="match status" value="1"/>
</dbReference>
<proteinExistence type="predicted"/>
<organism evidence="3 4">
    <name type="scientific">Stachybotrys elegans</name>
    <dbReference type="NCBI Taxonomy" id="80388"/>
    <lineage>
        <taxon>Eukaryota</taxon>
        <taxon>Fungi</taxon>
        <taxon>Dikarya</taxon>
        <taxon>Ascomycota</taxon>
        <taxon>Pezizomycotina</taxon>
        <taxon>Sordariomycetes</taxon>
        <taxon>Hypocreomycetidae</taxon>
        <taxon>Hypocreales</taxon>
        <taxon>Stachybotryaceae</taxon>
        <taxon>Stachybotrys</taxon>
    </lineage>
</organism>
<dbReference type="SUPFAM" id="SSF75304">
    <property type="entry name" value="Amidase signature (AS) enzymes"/>
    <property type="match status" value="1"/>
</dbReference>
<evidence type="ECO:0000313" key="4">
    <source>
        <dbReference type="Proteomes" id="UP000813444"/>
    </source>
</evidence>
<dbReference type="InterPro" id="IPR023631">
    <property type="entry name" value="Amidase_dom"/>
</dbReference>
<feature type="compositionally biased region" description="Polar residues" evidence="1">
    <location>
        <begin position="150"/>
        <end position="163"/>
    </location>
</feature>
<dbReference type="Pfam" id="PF01425">
    <property type="entry name" value="Amidase"/>
    <property type="match status" value="1"/>
</dbReference>
<feature type="domain" description="Amidase" evidence="2">
    <location>
        <begin position="46"/>
        <end position="436"/>
    </location>
</feature>
<reference evidence="3" key="1">
    <citation type="journal article" date="2021" name="Nat. Commun.">
        <title>Genetic determinants of endophytism in the Arabidopsis root mycobiome.</title>
        <authorList>
            <person name="Mesny F."/>
            <person name="Miyauchi S."/>
            <person name="Thiergart T."/>
            <person name="Pickel B."/>
            <person name="Atanasova L."/>
            <person name="Karlsson M."/>
            <person name="Huettel B."/>
            <person name="Barry K.W."/>
            <person name="Haridas S."/>
            <person name="Chen C."/>
            <person name="Bauer D."/>
            <person name="Andreopoulos W."/>
            <person name="Pangilinan J."/>
            <person name="LaButti K."/>
            <person name="Riley R."/>
            <person name="Lipzen A."/>
            <person name="Clum A."/>
            <person name="Drula E."/>
            <person name="Henrissat B."/>
            <person name="Kohler A."/>
            <person name="Grigoriev I.V."/>
            <person name="Martin F.M."/>
            <person name="Hacquard S."/>
        </authorList>
    </citation>
    <scope>NUCLEOTIDE SEQUENCE</scope>
    <source>
        <strain evidence="3">MPI-CAGE-CH-0235</strain>
    </source>
</reference>
<dbReference type="Gene3D" id="3.90.1300.10">
    <property type="entry name" value="Amidase signature (AS) domain"/>
    <property type="match status" value="1"/>
</dbReference>
<sequence>MGSSLSSQSGRLSSSRPDIAEAYRLTASEAMAKIRRGDMTVEEYAQSLLLRIRKRDDVVKAWAYLDPDYVIKQARALDKIPEDKRGPLHGVVIAVKDVIYTKDMPTQHNSPIYRDDHPAIDSNAVAVLREAGALLLGKTTTTEFAATLTGPATTNPHDSSRTPGGSSSGSGAAVGDLQAPVALGTQTGGSTIRPASFNGVYALKPTWNSISREGLKIYALIFDTLGMYARSIDDLVLLADVFDLQDDDESDFAGLRGAKFAVCQTMAWEFAGPGTREALDKAVTLLRGAGATVEELRLPSEFDDLPELHETALFAEGRVNFLAAHRVGKEKLSPFLADHVVNSHGISRKQQLQAFDAMAALRPKIDDIAGQYAAILAPSVPDEAPEGIQSTGNAIFCAIWSALHTPVVNIPGFQGANGMPIGLSLIAPRYRDRHLLKVSKAVGELFEAEGGWKRVPK</sequence>
<protein>
    <submittedName>
        <fullName evidence="3">Amidase signature domain-containing protein</fullName>
    </submittedName>
</protein>
<evidence type="ECO:0000259" key="2">
    <source>
        <dbReference type="Pfam" id="PF01425"/>
    </source>
</evidence>
<dbReference type="OrthoDB" id="6428749at2759"/>
<evidence type="ECO:0000256" key="1">
    <source>
        <dbReference type="SAM" id="MobiDB-lite"/>
    </source>
</evidence>
<name>A0A8K0SY33_9HYPO</name>
<accession>A0A8K0SY33</accession>
<dbReference type="InterPro" id="IPR000120">
    <property type="entry name" value="Amidase"/>
</dbReference>
<dbReference type="InterPro" id="IPR036928">
    <property type="entry name" value="AS_sf"/>
</dbReference>